<reference evidence="5 6" key="1">
    <citation type="submission" date="2019-01" db="EMBL/GenBank/DDBJ databases">
        <title>Insights into ecological role of a new deltaproteobacterial order Candidatus Sinidesulfobacterales (Sva0485) by metagenomics and metatranscriptomics.</title>
        <authorList>
            <person name="Tan S."/>
            <person name="Liu J."/>
            <person name="Fang Y."/>
            <person name="Hedlund B.P."/>
            <person name="Lian Z.H."/>
            <person name="Huang L.Y."/>
            <person name="Li J.T."/>
            <person name="Huang L.N."/>
            <person name="Li W.J."/>
            <person name="Jiang H.C."/>
            <person name="Dong H.L."/>
            <person name="Shu W.S."/>
        </authorList>
    </citation>
    <scope>NUCLEOTIDE SEQUENCE [LARGE SCALE GENOMIC DNA]</scope>
    <source>
        <strain evidence="5">AP3</strain>
    </source>
</reference>
<evidence type="ECO:0000256" key="2">
    <source>
        <dbReference type="ARBA" id="ARBA00022982"/>
    </source>
</evidence>
<dbReference type="Gene3D" id="2.20.28.10">
    <property type="match status" value="1"/>
</dbReference>
<dbReference type="InterPro" id="IPR003251">
    <property type="entry name" value="Rr_diiron-bd_dom"/>
</dbReference>
<dbReference type="PROSITE" id="PS50903">
    <property type="entry name" value="RUBREDOXIN_LIKE"/>
    <property type="match status" value="1"/>
</dbReference>
<dbReference type="SUPFAM" id="SSF47240">
    <property type="entry name" value="Ferritin-like"/>
    <property type="match status" value="1"/>
</dbReference>
<dbReference type="InterPro" id="IPR048574">
    <property type="entry name" value="RUBY_RBDX"/>
</dbReference>
<dbReference type="InterPro" id="IPR012347">
    <property type="entry name" value="Ferritin-like"/>
</dbReference>
<dbReference type="GO" id="GO:0016491">
    <property type="term" value="F:oxidoreductase activity"/>
    <property type="evidence" value="ECO:0007669"/>
    <property type="project" value="InterPro"/>
</dbReference>
<evidence type="ECO:0000313" key="5">
    <source>
        <dbReference type="EMBL" id="RZD15015.1"/>
    </source>
</evidence>
<dbReference type="InterPro" id="IPR052753">
    <property type="entry name" value="Rbr2/Nigerythrin"/>
</dbReference>
<dbReference type="InterPro" id="IPR009078">
    <property type="entry name" value="Ferritin-like_SF"/>
</dbReference>
<keyword evidence="2" id="KW-0249">Electron transport</keyword>
<dbReference type="Pfam" id="PF21349">
    <property type="entry name" value="RUBY_RBDX"/>
    <property type="match status" value="1"/>
</dbReference>
<feature type="domain" description="Ferritin-like diiron" evidence="4">
    <location>
        <begin position="1"/>
        <end position="129"/>
    </location>
</feature>
<gene>
    <name evidence="5" type="ORF">EVJ47_01695</name>
</gene>
<organism evidence="5 6">
    <name type="scientific">Candidatus Acidulodesulfobacterium ferriphilum</name>
    <dbReference type="NCBI Taxonomy" id="2597223"/>
    <lineage>
        <taxon>Bacteria</taxon>
        <taxon>Deltaproteobacteria</taxon>
        <taxon>Candidatus Acidulodesulfobacterales</taxon>
        <taxon>Candidatus Acidulodesulfobacterium</taxon>
    </lineage>
</organism>
<dbReference type="GO" id="GO:0005506">
    <property type="term" value="F:iron ion binding"/>
    <property type="evidence" value="ECO:0007669"/>
    <property type="project" value="InterPro"/>
</dbReference>
<accession>A0A519BCL1</accession>
<evidence type="ECO:0000259" key="3">
    <source>
        <dbReference type="PROSITE" id="PS50903"/>
    </source>
</evidence>
<proteinExistence type="predicted"/>
<dbReference type="Proteomes" id="UP000320813">
    <property type="component" value="Unassembled WGS sequence"/>
</dbReference>
<dbReference type="CDD" id="cd01041">
    <property type="entry name" value="Rubrerythrin"/>
    <property type="match status" value="1"/>
</dbReference>
<dbReference type="Pfam" id="PF02915">
    <property type="entry name" value="Rubrerythrin"/>
    <property type="match status" value="1"/>
</dbReference>
<feature type="domain" description="Rubredoxin-like" evidence="3">
    <location>
        <begin position="134"/>
        <end position="168"/>
    </location>
</feature>
<evidence type="ECO:0000259" key="4">
    <source>
        <dbReference type="PROSITE" id="PS50905"/>
    </source>
</evidence>
<dbReference type="InterPro" id="IPR009040">
    <property type="entry name" value="Ferritin-like_diiron"/>
</dbReference>
<dbReference type="SUPFAM" id="SSF57802">
    <property type="entry name" value="Rubredoxin-like"/>
    <property type="match status" value="1"/>
</dbReference>
<name>A0A519BCL1_9DELT</name>
<dbReference type="PANTHER" id="PTHR33746">
    <property type="entry name" value="RUBRERYTHRIN"/>
    <property type="match status" value="1"/>
</dbReference>
<protein>
    <submittedName>
        <fullName evidence="5">Rubrerythrin family protein</fullName>
    </submittedName>
</protein>
<dbReference type="InterPro" id="IPR024934">
    <property type="entry name" value="Rubredoxin-like_dom"/>
</dbReference>
<evidence type="ECO:0000313" key="6">
    <source>
        <dbReference type="Proteomes" id="UP000320813"/>
    </source>
</evidence>
<dbReference type="AlphaFoldDB" id="A0A519BCL1"/>
<dbReference type="EMBL" id="SGBD01000001">
    <property type="protein sequence ID" value="RZD15015.1"/>
    <property type="molecule type" value="Genomic_DNA"/>
</dbReference>
<dbReference type="PROSITE" id="PS50905">
    <property type="entry name" value="FERRITIN_LIKE"/>
    <property type="match status" value="1"/>
</dbReference>
<evidence type="ECO:0000256" key="1">
    <source>
        <dbReference type="ARBA" id="ARBA00022448"/>
    </source>
</evidence>
<sequence length="170" mass="18966">MRKMTEDDLKAAFAGESQAHVKYMIFSEEAKNEGKPKLANVFKAIARAELVHAKNHLKALGGIKKSSENISAAFNGEDYEIEEMYPVFYEVAKFQNEKEAVRSTHYALEAEKIHRDIYKKAKELIDSGKDFDGGTVYICPVCGHTHVGAEAPEKCPVCGCPKDKYVKFSA</sequence>
<comment type="caution">
    <text evidence="5">The sequence shown here is derived from an EMBL/GenBank/DDBJ whole genome shotgun (WGS) entry which is preliminary data.</text>
</comment>
<dbReference type="CDD" id="cd00729">
    <property type="entry name" value="rubredoxin_SM"/>
    <property type="match status" value="1"/>
</dbReference>
<keyword evidence="1" id="KW-0813">Transport</keyword>
<dbReference type="Gene3D" id="1.20.1260.10">
    <property type="match status" value="1"/>
</dbReference>
<dbReference type="PANTHER" id="PTHR33746:SF4">
    <property type="entry name" value="RUBRERYTHRIN"/>
    <property type="match status" value="1"/>
</dbReference>